<evidence type="ECO:0000256" key="5">
    <source>
        <dbReference type="SAM" id="Phobius"/>
    </source>
</evidence>
<keyword evidence="3 5" id="KW-1133">Transmembrane helix</keyword>
<dbReference type="EMBL" id="JASBRG010000001">
    <property type="protein sequence ID" value="MDI3318485.1"/>
    <property type="molecule type" value="Genomic_DNA"/>
</dbReference>
<evidence type="ECO:0000313" key="7">
    <source>
        <dbReference type="Proteomes" id="UP001226434"/>
    </source>
</evidence>
<keyword evidence="2 5" id="KW-0812">Transmembrane</keyword>
<dbReference type="PANTHER" id="PTHR30386:SF26">
    <property type="entry name" value="TRANSPORT PROTEIN COMB"/>
    <property type="match status" value="1"/>
</dbReference>
<dbReference type="RefSeq" id="WP_282332617.1">
    <property type="nucleotide sequence ID" value="NZ_JASBRG010000001.1"/>
</dbReference>
<dbReference type="InterPro" id="IPR050739">
    <property type="entry name" value="MFP"/>
</dbReference>
<dbReference type="Gene3D" id="2.40.30.170">
    <property type="match status" value="1"/>
</dbReference>
<reference evidence="6 7" key="1">
    <citation type="submission" date="2023-05" db="EMBL/GenBank/DDBJ databases">
        <title>Genome sequence of Pinibacter sp. MAH-24.</title>
        <authorList>
            <person name="Huq M.A."/>
        </authorList>
    </citation>
    <scope>NUCLEOTIDE SEQUENCE [LARGE SCALE GENOMIC DNA]</scope>
    <source>
        <strain evidence="6 7">MAH-24</strain>
    </source>
</reference>
<evidence type="ECO:0000256" key="3">
    <source>
        <dbReference type="ARBA" id="ARBA00022989"/>
    </source>
</evidence>
<name>A0ABT6R7E4_9BACT</name>
<keyword evidence="4 5" id="KW-0472">Membrane</keyword>
<dbReference type="PANTHER" id="PTHR30386">
    <property type="entry name" value="MEMBRANE FUSION SUBUNIT OF EMRAB-TOLC MULTIDRUG EFFLUX PUMP"/>
    <property type="match status" value="1"/>
</dbReference>
<proteinExistence type="predicted"/>
<comment type="caution">
    <text evidence="6">The sequence shown here is derived from an EMBL/GenBank/DDBJ whole genome shotgun (WGS) entry which is preliminary data.</text>
</comment>
<keyword evidence="7" id="KW-1185">Reference proteome</keyword>
<evidence type="ECO:0000256" key="2">
    <source>
        <dbReference type="ARBA" id="ARBA00022692"/>
    </source>
</evidence>
<evidence type="ECO:0000256" key="4">
    <source>
        <dbReference type="ARBA" id="ARBA00023136"/>
    </source>
</evidence>
<comment type="subcellular location">
    <subcellularLocation>
        <location evidence="1">Membrane</location>
        <topology evidence="1">Single-pass membrane protein</topology>
    </subcellularLocation>
</comment>
<accession>A0ABT6R7E4</accession>
<dbReference type="PRINTS" id="PR01490">
    <property type="entry name" value="RTXTOXIND"/>
</dbReference>
<protein>
    <submittedName>
        <fullName evidence="6">HlyD family efflux transporter periplasmic adaptor subunit</fullName>
    </submittedName>
</protein>
<organism evidence="6 7">
    <name type="scientific">Pinibacter soli</name>
    <dbReference type="NCBI Taxonomy" id="3044211"/>
    <lineage>
        <taxon>Bacteria</taxon>
        <taxon>Pseudomonadati</taxon>
        <taxon>Bacteroidota</taxon>
        <taxon>Chitinophagia</taxon>
        <taxon>Chitinophagales</taxon>
        <taxon>Chitinophagaceae</taxon>
        <taxon>Pinibacter</taxon>
    </lineage>
</organism>
<gene>
    <name evidence="6" type="ORF">QJ048_01810</name>
</gene>
<sequence length="454" mass="51438">MTKNNLQLATVEKDSSIGNDFKKRSDEVSHIIERMPTKFGLWVGAIVLFLVGTMILFGFLVKFPEVLQGQITINAQQTNVKLTSNTNGTLQLLKFKNGDSINAGNCIAIIKNDARLADVQLLDSLLNRTNIDRLNYNSSRYFFPKNLSVGELNAKYFAFLNALYQFLDYTNTHPFELQRQAGGNLFNAQKNLLEINNQSIGLAKSKKAIAQKANQRDSVLLKDKVNSEADFEKSKVSELNTMQELVSVQKDAINNDYQLKDASNKLKQLDVQQIEKERELDINLHNSYFDLKASIKEWFQKYAIISPINGTLDFLNILKTEDFVQSGQEIFSIVPKENEMLGFMYLPEAGAGKVKMNQDVIIKLDNYPYMQYGSVKGKVKKISLVTNTQNLANSNGQSKVNTYLVEVSLPQKLTTNYGSVLSFHFDTKGTGEVVTSNRRLIERLFDNLKYRLKE</sequence>
<evidence type="ECO:0000313" key="6">
    <source>
        <dbReference type="EMBL" id="MDI3318485.1"/>
    </source>
</evidence>
<feature type="transmembrane region" description="Helical" evidence="5">
    <location>
        <begin position="39"/>
        <end position="61"/>
    </location>
</feature>
<evidence type="ECO:0000256" key="1">
    <source>
        <dbReference type="ARBA" id="ARBA00004167"/>
    </source>
</evidence>
<dbReference type="Proteomes" id="UP001226434">
    <property type="component" value="Unassembled WGS sequence"/>
</dbReference>